<comment type="caution">
    <text evidence="15">The sequence shown here is derived from an EMBL/GenBank/DDBJ whole genome shotgun (WGS) entry which is preliminary data.</text>
</comment>
<keyword evidence="10" id="KW-0411">Iron-sulfur</keyword>
<dbReference type="GO" id="GO:0051539">
    <property type="term" value="F:4 iron, 4 sulfur cluster binding"/>
    <property type="evidence" value="ECO:0007669"/>
    <property type="project" value="UniProtKB-KW"/>
</dbReference>
<keyword evidence="7" id="KW-1278">Translocase</keyword>
<dbReference type="PROSITE" id="PS51379">
    <property type="entry name" value="4FE4S_FER_2"/>
    <property type="match status" value="2"/>
</dbReference>
<feature type="domain" description="4Fe-4S ferredoxin-type" evidence="13">
    <location>
        <begin position="76"/>
        <end position="105"/>
    </location>
</feature>
<evidence type="ECO:0000256" key="8">
    <source>
        <dbReference type="ARBA" id="ARBA00022982"/>
    </source>
</evidence>
<dbReference type="NCBIfam" id="TIGR01944">
    <property type="entry name" value="rnfB"/>
    <property type="match status" value="1"/>
</dbReference>
<dbReference type="GO" id="GO:0009055">
    <property type="term" value="F:electron transfer activity"/>
    <property type="evidence" value="ECO:0007669"/>
    <property type="project" value="InterPro"/>
</dbReference>
<evidence type="ECO:0000256" key="10">
    <source>
        <dbReference type="ARBA" id="ARBA00023014"/>
    </source>
</evidence>
<protein>
    <submittedName>
        <fullName evidence="15">Electron transport complex protein RnfB</fullName>
    </submittedName>
</protein>
<evidence type="ECO:0000256" key="1">
    <source>
        <dbReference type="ARBA" id="ARBA00022448"/>
    </source>
</evidence>
<dbReference type="SUPFAM" id="SSF54862">
    <property type="entry name" value="4Fe-4S ferredoxins"/>
    <property type="match status" value="1"/>
</dbReference>
<feature type="compositionally biased region" description="Basic and acidic residues" evidence="12">
    <location>
        <begin position="167"/>
        <end position="176"/>
    </location>
</feature>
<dbReference type="Pfam" id="PF04060">
    <property type="entry name" value="FeS"/>
    <property type="match status" value="1"/>
</dbReference>
<keyword evidence="9" id="KW-0408">Iron</keyword>
<keyword evidence="16" id="KW-1185">Reference proteome</keyword>
<keyword evidence="3" id="KW-0004">4Fe-4S</keyword>
<dbReference type="PANTHER" id="PTHR42859">
    <property type="entry name" value="OXIDOREDUCTASE"/>
    <property type="match status" value="1"/>
</dbReference>
<accession>A0A7W8M7V9</accession>
<dbReference type="AlphaFoldDB" id="A0A7W8M7V9"/>
<keyword evidence="4" id="KW-0997">Cell inner membrane</keyword>
<dbReference type="EMBL" id="JACHGB010000002">
    <property type="protein sequence ID" value="MBB5270987.1"/>
    <property type="molecule type" value="Genomic_DNA"/>
</dbReference>
<keyword evidence="8" id="KW-0249">Electron transport</keyword>
<proteinExistence type="predicted"/>
<gene>
    <name evidence="15" type="ORF">HNQ70_000991</name>
</gene>
<organism evidence="15 16">
    <name type="scientific">Quisquiliibacterium transsilvanicum</name>
    <dbReference type="NCBI Taxonomy" id="1549638"/>
    <lineage>
        <taxon>Bacteria</taxon>
        <taxon>Pseudomonadati</taxon>
        <taxon>Pseudomonadota</taxon>
        <taxon>Betaproteobacteria</taxon>
        <taxon>Burkholderiales</taxon>
        <taxon>Burkholderiaceae</taxon>
        <taxon>Quisquiliibacterium</taxon>
    </lineage>
</organism>
<feature type="domain" description="4Fe-4S" evidence="14">
    <location>
        <begin position="1"/>
        <end position="60"/>
    </location>
</feature>
<evidence type="ECO:0000256" key="9">
    <source>
        <dbReference type="ARBA" id="ARBA00023004"/>
    </source>
</evidence>
<evidence type="ECO:0000256" key="7">
    <source>
        <dbReference type="ARBA" id="ARBA00022967"/>
    </source>
</evidence>
<evidence type="ECO:0000256" key="6">
    <source>
        <dbReference type="ARBA" id="ARBA00022737"/>
    </source>
</evidence>
<keyword evidence="2" id="KW-1003">Cell membrane</keyword>
<dbReference type="GO" id="GO:0046872">
    <property type="term" value="F:metal ion binding"/>
    <property type="evidence" value="ECO:0007669"/>
    <property type="project" value="UniProtKB-KW"/>
</dbReference>
<evidence type="ECO:0000313" key="15">
    <source>
        <dbReference type="EMBL" id="MBB5270987.1"/>
    </source>
</evidence>
<feature type="region of interest" description="Disordered" evidence="12">
    <location>
        <begin position="161"/>
        <end position="217"/>
    </location>
</feature>
<dbReference type="Proteomes" id="UP000532440">
    <property type="component" value="Unassembled WGS sequence"/>
</dbReference>
<dbReference type="InterPro" id="IPR010207">
    <property type="entry name" value="Elect_transpt_cplx_RnfB/RsxB"/>
</dbReference>
<evidence type="ECO:0000256" key="5">
    <source>
        <dbReference type="ARBA" id="ARBA00022723"/>
    </source>
</evidence>
<dbReference type="RefSeq" id="WP_183964856.1">
    <property type="nucleotide sequence ID" value="NZ_BAABEW010000010.1"/>
</dbReference>
<sequence length="245" mass="25402">MTGALADRIDAILPQTQCTKCGYEGCRPYAEAIAAGEAAINRCPPGGALGIAKLAALTGAVPAPLDADCGSEGPLQVARIDASLCIGCTKCIAACPVDAIIGAARRMHTVAEALCSGCDLCVPACPVDCISMAPPRRRATLWSAGDAAAARERFERRRARLQSDSIEQDRRLERHAVAPAATAGQADKGARPDEGVRADEGERPAAGVQAVKGAAPARFDGDRRRALIDAAVRRARERLAAGAPR</sequence>
<dbReference type="Gene3D" id="1.10.15.40">
    <property type="entry name" value="Electron transport complex subunit B, putative Fe-S cluster"/>
    <property type="match status" value="1"/>
</dbReference>
<reference evidence="15 16" key="1">
    <citation type="submission" date="2020-08" db="EMBL/GenBank/DDBJ databases">
        <title>Genomic Encyclopedia of Type Strains, Phase IV (KMG-IV): sequencing the most valuable type-strain genomes for metagenomic binning, comparative biology and taxonomic classification.</title>
        <authorList>
            <person name="Goeker M."/>
        </authorList>
    </citation>
    <scope>NUCLEOTIDE SEQUENCE [LARGE SCALE GENOMIC DNA]</scope>
    <source>
        <strain evidence="15 16">DSM 29781</strain>
    </source>
</reference>
<evidence type="ECO:0000256" key="11">
    <source>
        <dbReference type="ARBA" id="ARBA00023136"/>
    </source>
</evidence>
<evidence type="ECO:0000256" key="4">
    <source>
        <dbReference type="ARBA" id="ARBA00022519"/>
    </source>
</evidence>
<feature type="compositionally biased region" description="Basic and acidic residues" evidence="12">
    <location>
        <begin position="188"/>
        <end position="203"/>
    </location>
</feature>
<dbReference type="InterPro" id="IPR017896">
    <property type="entry name" value="4Fe4S_Fe-S-bd"/>
</dbReference>
<dbReference type="InterPro" id="IPR050294">
    <property type="entry name" value="RnfB_subfamily"/>
</dbReference>
<dbReference type="Pfam" id="PF14697">
    <property type="entry name" value="Fer4_21"/>
    <property type="match status" value="1"/>
</dbReference>
<keyword evidence="11" id="KW-0472">Membrane</keyword>
<evidence type="ECO:0000313" key="16">
    <source>
        <dbReference type="Proteomes" id="UP000532440"/>
    </source>
</evidence>
<evidence type="ECO:0000256" key="3">
    <source>
        <dbReference type="ARBA" id="ARBA00022485"/>
    </source>
</evidence>
<dbReference type="InterPro" id="IPR017900">
    <property type="entry name" value="4Fe4S_Fe_S_CS"/>
</dbReference>
<keyword evidence="5" id="KW-0479">Metal-binding</keyword>
<dbReference type="PROSITE" id="PS00198">
    <property type="entry name" value="4FE4S_FER_1"/>
    <property type="match status" value="1"/>
</dbReference>
<dbReference type="PANTHER" id="PTHR42859:SF3">
    <property type="entry name" value="ION-TRANSLOCATING OXIDOREDUCTASE COMPLEX SUBUNIT B"/>
    <property type="match status" value="1"/>
</dbReference>
<evidence type="ECO:0000256" key="12">
    <source>
        <dbReference type="SAM" id="MobiDB-lite"/>
    </source>
</evidence>
<dbReference type="PROSITE" id="PS51656">
    <property type="entry name" value="4FE4S"/>
    <property type="match status" value="1"/>
</dbReference>
<dbReference type="InterPro" id="IPR007202">
    <property type="entry name" value="4Fe-4S_dom"/>
</dbReference>
<feature type="domain" description="4Fe-4S ferredoxin-type" evidence="13">
    <location>
        <begin position="106"/>
        <end position="135"/>
    </location>
</feature>
<keyword evidence="6" id="KW-0677">Repeat</keyword>
<name>A0A7W8M7V9_9BURK</name>
<evidence type="ECO:0000259" key="13">
    <source>
        <dbReference type="PROSITE" id="PS51379"/>
    </source>
</evidence>
<evidence type="ECO:0000256" key="2">
    <source>
        <dbReference type="ARBA" id="ARBA00022475"/>
    </source>
</evidence>
<evidence type="ECO:0000259" key="14">
    <source>
        <dbReference type="PROSITE" id="PS51656"/>
    </source>
</evidence>
<dbReference type="Gene3D" id="3.30.70.20">
    <property type="match status" value="1"/>
</dbReference>
<keyword evidence="1" id="KW-0813">Transport</keyword>